<feature type="coiled-coil region" evidence="1">
    <location>
        <begin position="149"/>
        <end position="279"/>
    </location>
</feature>
<keyword evidence="3" id="KW-1185">Reference proteome</keyword>
<accession>A0A9J7X4Z4</accession>
<keyword evidence="1" id="KW-0175">Coiled coil</keyword>
<reference evidence="2" key="1">
    <citation type="submission" date="2025-08" db="UniProtKB">
        <authorList>
            <consortium name="Ensembl"/>
        </authorList>
    </citation>
    <scope>IDENTIFICATION</scope>
</reference>
<dbReference type="Proteomes" id="UP001108240">
    <property type="component" value="Unplaced"/>
</dbReference>
<dbReference type="Ensembl" id="ENSCCRT00000153366.1">
    <property type="protein sequence ID" value="ENSCCRP00000101310.1"/>
    <property type="gene ID" value="ENSCCRG00000080940.1"/>
</dbReference>
<proteinExistence type="predicted"/>
<sequence length="283" mass="32831">MEDHRTEMSEDRVPDPLITSSQTGLLFRQKEFPLNDALQELLQQGATRARQLRDAQREHDALQASLLQLDRSCEAVCSQVKLKEKMLTALQCDVEQLQRGVLRLDAQIHSVLLENLELRHCTEEQTERRGSQQTEFGSHRGRMSDYRTAVCLQDSRAQLHQELQQKQREASALRHTLDELKTDLQRPDASAVRQTQKEIKLLQASIRAARQTVTERKAHLENEQQTQTQLRREIEIQERRCEAILKRLRSQLKKAQSGHRQLRSDVTHLQTQLDELRGQLDAS</sequence>
<organism evidence="2 3">
    <name type="scientific">Cyprinus carpio carpio</name>
    <dbReference type="NCBI Taxonomy" id="630221"/>
    <lineage>
        <taxon>Eukaryota</taxon>
        <taxon>Metazoa</taxon>
        <taxon>Chordata</taxon>
        <taxon>Craniata</taxon>
        <taxon>Vertebrata</taxon>
        <taxon>Euteleostomi</taxon>
        <taxon>Actinopterygii</taxon>
        <taxon>Neopterygii</taxon>
        <taxon>Teleostei</taxon>
        <taxon>Ostariophysi</taxon>
        <taxon>Cypriniformes</taxon>
        <taxon>Cyprinidae</taxon>
        <taxon>Cyprininae</taxon>
        <taxon>Cyprinus</taxon>
    </lineage>
</organism>
<dbReference type="GeneTree" id="ENSGT00940000175375"/>
<evidence type="ECO:0000313" key="3">
    <source>
        <dbReference type="Proteomes" id="UP001108240"/>
    </source>
</evidence>
<evidence type="ECO:0000256" key="1">
    <source>
        <dbReference type="SAM" id="Coils"/>
    </source>
</evidence>
<protein>
    <submittedName>
        <fullName evidence="2">Uncharacterized protein</fullName>
    </submittedName>
</protein>
<reference evidence="2" key="2">
    <citation type="submission" date="2025-09" db="UniProtKB">
        <authorList>
            <consortium name="Ensembl"/>
        </authorList>
    </citation>
    <scope>IDENTIFICATION</scope>
</reference>
<evidence type="ECO:0000313" key="2">
    <source>
        <dbReference type="Ensembl" id="ENSCCRP00000101310.1"/>
    </source>
</evidence>
<dbReference type="OMA" id="FMTELYE"/>
<dbReference type="AlphaFoldDB" id="A0A9J7X4Z4"/>
<name>A0A9J7X4Z4_CYPCA</name>